<organism evidence="1 2">
    <name type="scientific">Micromonospora rosaria</name>
    <dbReference type="NCBI Taxonomy" id="47874"/>
    <lineage>
        <taxon>Bacteria</taxon>
        <taxon>Bacillati</taxon>
        <taxon>Actinomycetota</taxon>
        <taxon>Actinomycetes</taxon>
        <taxon>Micromonosporales</taxon>
        <taxon>Micromonosporaceae</taxon>
        <taxon>Micromonospora</taxon>
    </lineage>
</organism>
<name>A0A136PUD0_9ACTN</name>
<protein>
    <recommendedName>
        <fullName evidence="3">SUKH-4 immunity protein</fullName>
    </recommendedName>
</protein>
<comment type="caution">
    <text evidence="1">The sequence shown here is derived from an EMBL/GenBank/DDBJ whole genome shotgun (WGS) entry which is preliminary data.</text>
</comment>
<evidence type="ECO:0008006" key="3">
    <source>
        <dbReference type="Google" id="ProtNLM"/>
    </source>
</evidence>
<proteinExistence type="predicted"/>
<evidence type="ECO:0000313" key="1">
    <source>
        <dbReference type="EMBL" id="KXK61995.1"/>
    </source>
</evidence>
<sequence length="140" mass="14572">MATDTAAIDSALTLLRATGDTLPYPGTWLPAPRPEPAGLVLAEDEGLSRLVVATDTGAVSLVDDEGADLVNSTLAAFVACAEAFRAAQVAAEAIDDEADEELAALGEQVTERFREIDPAAVAHENTFWSVAAEELGYGLL</sequence>
<keyword evidence="2" id="KW-1185">Reference proteome</keyword>
<dbReference type="InterPro" id="IPR025851">
    <property type="entry name" value="SUKH-4"/>
</dbReference>
<dbReference type="RefSeq" id="WP_169807092.1">
    <property type="nucleotide sequence ID" value="NZ_JBIUBN010000009.1"/>
</dbReference>
<accession>A0A136PUD0</accession>
<dbReference type="Pfam" id="PF14435">
    <property type="entry name" value="SUKH-4"/>
    <property type="match status" value="1"/>
</dbReference>
<evidence type="ECO:0000313" key="2">
    <source>
        <dbReference type="Proteomes" id="UP000070620"/>
    </source>
</evidence>
<reference evidence="1 2" key="1">
    <citation type="submission" date="2016-01" db="EMBL/GenBank/DDBJ databases">
        <title>Whole genome sequence and analysis of Micromonospora rosaria DSM 803, which can produce antibacterial substance rosamicin.</title>
        <authorList>
            <person name="Yang H."/>
            <person name="He X."/>
            <person name="Zhu D."/>
        </authorList>
    </citation>
    <scope>NUCLEOTIDE SEQUENCE [LARGE SCALE GENOMIC DNA]</scope>
    <source>
        <strain evidence="1 2">DSM 803</strain>
    </source>
</reference>
<dbReference type="AlphaFoldDB" id="A0A136PUD0"/>
<dbReference type="EMBL" id="LRQV01000028">
    <property type="protein sequence ID" value="KXK61995.1"/>
    <property type="molecule type" value="Genomic_DNA"/>
</dbReference>
<dbReference type="Proteomes" id="UP000070620">
    <property type="component" value="Unassembled WGS sequence"/>
</dbReference>
<gene>
    <name evidence="1" type="ORF">AWW66_10640</name>
</gene>